<comment type="similarity">
    <text evidence="1">Belongs to the SNF7 family.</text>
</comment>
<accession>A0ABP1QZY9</accession>
<name>A0ABP1QZY9_9HEXA</name>
<protein>
    <submittedName>
        <fullName evidence="3">Uncharacterized protein</fullName>
    </submittedName>
</protein>
<feature type="compositionally biased region" description="Basic and acidic residues" evidence="2">
    <location>
        <begin position="83"/>
        <end position="103"/>
    </location>
</feature>
<keyword evidence="4" id="KW-1185">Reference proteome</keyword>
<proteinExistence type="inferred from homology"/>
<dbReference type="EMBL" id="CAXLJM020000051">
    <property type="protein sequence ID" value="CAL8115930.1"/>
    <property type="molecule type" value="Genomic_DNA"/>
</dbReference>
<dbReference type="Pfam" id="PF03357">
    <property type="entry name" value="Snf7"/>
    <property type="match status" value="1"/>
</dbReference>
<evidence type="ECO:0000313" key="3">
    <source>
        <dbReference type="EMBL" id="CAL8115930.1"/>
    </source>
</evidence>
<dbReference type="Proteomes" id="UP001642540">
    <property type="component" value="Unassembled WGS sequence"/>
</dbReference>
<dbReference type="PANTHER" id="PTHR10476">
    <property type="entry name" value="CHARGED MULTIVESICULAR BODY PROTEIN"/>
    <property type="match status" value="1"/>
</dbReference>
<organism evidence="3 4">
    <name type="scientific">Orchesella dallaii</name>
    <dbReference type="NCBI Taxonomy" id="48710"/>
    <lineage>
        <taxon>Eukaryota</taxon>
        <taxon>Metazoa</taxon>
        <taxon>Ecdysozoa</taxon>
        <taxon>Arthropoda</taxon>
        <taxon>Hexapoda</taxon>
        <taxon>Collembola</taxon>
        <taxon>Entomobryomorpha</taxon>
        <taxon>Entomobryoidea</taxon>
        <taxon>Orchesellidae</taxon>
        <taxon>Orchesellinae</taxon>
        <taxon>Orchesella</taxon>
    </lineage>
</organism>
<sequence length="314" mass="36670">MMKSDCEEMDWVCTTFQPTLDTLWEVPEGSGDELKEPIVFREKVEWVRKHNSSWKSDSEQHSESSESHWTLRSSIITSGRSSCSEETRDTRDKVKKVDNPNGPDRERWRWGQLIPRRVRRIFQKNIVFPQAFYDLKEYAEPFGRSDVEVKILEWKKKLELESTSLDIKIKGLLKLEEILQRSIKETVTKGNLFMCRIYAKQILRSHPVVCKMQASKVHLDSIQQQLQKQLDHLKTSESIQKTNQIMKGILSLIRFPDFAPTMRQLSKDLLKVGILSERNFEILVAESLEEEIYEEAAAEDLDKIIREVTAGKLD</sequence>
<reference evidence="3 4" key="1">
    <citation type="submission" date="2024-08" db="EMBL/GenBank/DDBJ databases">
        <authorList>
            <person name="Cucini C."/>
            <person name="Frati F."/>
        </authorList>
    </citation>
    <scope>NUCLEOTIDE SEQUENCE [LARGE SCALE GENOMIC DNA]</scope>
</reference>
<evidence type="ECO:0000256" key="1">
    <source>
        <dbReference type="ARBA" id="ARBA00006190"/>
    </source>
</evidence>
<dbReference type="Gene3D" id="6.10.140.1230">
    <property type="match status" value="1"/>
</dbReference>
<comment type="caution">
    <text evidence="3">The sequence shown here is derived from an EMBL/GenBank/DDBJ whole genome shotgun (WGS) entry which is preliminary data.</text>
</comment>
<gene>
    <name evidence="3" type="ORF">ODALV1_LOCUS17077</name>
</gene>
<evidence type="ECO:0000256" key="2">
    <source>
        <dbReference type="SAM" id="MobiDB-lite"/>
    </source>
</evidence>
<feature type="region of interest" description="Disordered" evidence="2">
    <location>
        <begin position="80"/>
        <end position="103"/>
    </location>
</feature>
<dbReference type="InterPro" id="IPR005024">
    <property type="entry name" value="Snf7_fam"/>
</dbReference>
<evidence type="ECO:0000313" key="4">
    <source>
        <dbReference type="Proteomes" id="UP001642540"/>
    </source>
</evidence>